<gene>
    <name evidence="11" type="ORF">FisN_7Hh300</name>
</gene>
<dbReference type="GO" id="GO:0006465">
    <property type="term" value="P:signal peptide processing"/>
    <property type="evidence" value="ECO:0007669"/>
    <property type="project" value="InterPro"/>
</dbReference>
<organism evidence="11 12">
    <name type="scientific">Fistulifera solaris</name>
    <name type="common">Oleaginous diatom</name>
    <dbReference type="NCBI Taxonomy" id="1519565"/>
    <lineage>
        <taxon>Eukaryota</taxon>
        <taxon>Sar</taxon>
        <taxon>Stramenopiles</taxon>
        <taxon>Ochrophyta</taxon>
        <taxon>Bacillariophyta</taxon>
        <taxon>Bacillariophyceae</taxon>
        <taxon>Bacillariophycidae</taxon>
        <taxon>Naviculales</taxon>
        <taxon>Naviculaceae</taxon>
        <taxon>Fistulifera</taxon>
    </lineage>
</organism>
<dbReference type="Pfam" id="PF10502">
    <property type="entry name" value="Peptidase_S26"/>
    <property type="match status" value="1"/>
</dbReference>
<dbReference type="InterPro" id="IPR000223">
    <property type="entry name" value="Pept_S26A_signal_pept_1"/>
</dbReference>
<keyword evidence="3 8" id="KW-0378">Hydrolase</keyword>
<comment type="caution">
    <text evidence="11">The sequence shown here is derived from an EMBL/GenBank/DDBJ whole genome shotgun (WGS) entry which is preliminary data.</text>
</comment>
<feature type="region of interest" description="Disordered" evidence="9">
    <location>
        <begin position="21"/>
        <end position="42"/>
    </location>
</feature>
<dbReference type="CDD" id="cd06530">
    <property type="entry name" value="S26_SPase_I"/>
    <property type="match status" value="1"/>
</dbReference>
<dbReference type="PANTHER" id="PTHR12383:SF16">
    <property type="entry name" value="MITOCHONDRIAL INNER MEMBRANE PROTEASE SUBUNIT 1"/>
    <property type="match status" value="1"/>
</dbReference>
<dbReference type="OrthoDB" id="308440at2759"/>
<keyword evidence="2 8" id="KW-0999">Mitochondrion inner membrane</keyword>
<protein>
    <recommendedName>
        <fullName evidence="8">Mitochondrial inner membrane protease subunit</fullName>
        <ecNumber evidence="8">3.4.21.-</ecNumber>
    </recommendedName>
</protein>
<keyword evidence="4 8" id="KW-0496">Mitochondrion</keyword>
<dbReference type="InterPro" id="IPR052064">
    <property type="entry name" value="Mito_IMP1_subunit"/>
</dbReference>
<evidence type="ECO:0000259" key="10">
    <source>
        <dbReference type="Pfam" id="PF10502"/>
    </source>
</evidence>
<dbReference type="GO" id="GO:0042720">
    <property type="term" value="C:mitochondrial inner membrane peptidase complex"/>
    <property type="evidence" value="ECO:0007669"/>
    <property type="project" value="TreeGrafter"/>
</dbReference>
<evidence type="ECO:0000313" key="11">
    <source>
        <dbReference type="EMBL" id="GAX29103.1"/>
    </source>
</evidence>
<feature type="active site" evidence="7">
    <location>
        <position position="153"/>
    </location>
</feature>
<keyword evidence="5" id="KW-0472">Membrane</keyword>
<name>A0A1Z5KS13_FISSO</name>
<dbReference type="PANTHER" id="PTHR12383">
    <property type="entry name" value="PROTEASE FAMILY S26 MITOCHONDRIAL INNER MEMBRANE PROTEASE-RELATED"/>
    <property type="match status" value="1"/>
</dbReference>
<evidence type="ECO:0000256" key="9">
    <source>
        <dbReference type="SAM" id="MobiDB-lite"/>
    </source>
</evidence>
<evidence type="ECO:0000256" key="3">
    <source>
        <dbReference type="ARBA" id="ARBA00022801"/>
    </source>
</evidence>
<feature type="domain" description="Peptidase S26" evidence="10">
    <location>
        <begin position="98"/>
        <end position="260"/>
    </location>
</feature>
<keyword evidence="12" id="KW-1185">Reference proteome</keyword>
<evidence type="ECO:0000256" key="2">
    <source>
        <dbReference type="ARBA" id="ARBA00022792"/>
    </source>
</evidence>
<comment type="subcellular location">
    <subcellularLocation>
        <location evidence="1 8">Mitochondrion inner membrane</location>
    </subcellularLocation>
</comment>
<dbReference type="InterPro" id="IPR036286">
    <property type="entry name" value="LexA/Signal_pep-like_sf"/>
</dbReference>
<dbReference type="InterPro" id="IPR019533">
    <property type="entry name" value="Peptidase_S26"/>
</dbReference>
<dbReference type="GO" id="GO:0004252">
    <property type="term" value="F:serine-type endopeptidase activity"/>
    <property type="evidence" value="ECO:0007669"/>
    <property type="project" value="InterPro"/>
</dbReference>
<evidence type="ECO:0000256" key="4">
    <source>
        <dbReference type="ARBA" id="ARBA00023128"/>
    </source>
</evidence>
<evidence type="ECO:0000313" key="12">
    <source>
        <dbReference type="Proteomes" id="UP000198406"/>
    </source>
</evidence>
<evidence type="ECO:0000256" key="8">
    <source>
        <dbReference type="RuleBase" id="RU362041"/>
    </source>
</evidence>
<evidence type="ECO:0000256" key="6">
    <source>
        <dbReference type="ARBA" id="ARBA00038445"/>
    </source>
</evidence>
<dbReference type="EMBL" id="BDSP01000285">
    <property type="protein sequence ID" value="GAX29103.1"/>
    <property type="molecule type" value="Genomic_DNA"/>
</dbReference>
<evidence type="ECO:0000256" key="1">
    <source>
        <dbReference type="ARBA" id="ARBA00004273"/>
    </source>
</evidence>
<dbReference type="GO" id="GO:0006627">
    <property type="term" value="P:protein processing involved in protein targeting to mitochondrion"/>
    <property type="evidence" value="ECO:0007669"/>
    <property type="project" value="TreeGrafter"/>
</dbReference>
<evidence type="ECO:0000256" key="5">
    <source>
        <dbReference type="ARBA" id="ARBA00023136"/>
    </source>
</evidence>
<evidence type="ECO:0000256" key="7">
    <source>
        <dbReference type="PIRSR" id="PIRSR600223-1"/>
    </source>
</evidence>
<dbReference type="InParanoid" id="A0A1Z5KS13"/>
<reference evidence="11 12" key="1">
    <citation type="journal article" date="2015" name="Plant Cell">
        <title>Oil accumulation by the oleaginous diatom Fistulifera solaris as revealed by the genome and transcriptome.</title>
        <authorList>
            <person name="Tanaka T."/>
            <person name="Maeda Y."/>
            <person name="Veluchamy A."/>
            <person name="Tanaka M."/>
            <person name="Abida H."/>
            <person name="Marechal E."/>
            <person name="Bowler C."/>
            <person name="Muto M."/>
            <person name="Sunaga Y."/>
            <person name="Tanaka M."/>
            <person name="Yoshino T."/>
            <person name="Taniguchi T."/>
            <person name="Fukuda Y."/>
            <person name="Nemoto M."/>
            <person name="Matsumoto M."/>
            <person name="Wong P.S."/>
            <person name="Aburatani S."/>
            <person name="Fujibuchi W."/>
        </authorList>
    </citation>
    <scope>NUCLEOTIDE SEQUENCE [LARGE SCALE GENOMIC DNA]</scope>
    <source>
        <strain evidence="11 12">JPCC DA0580</strain>
    </source>
</reference>
<keyword evidence="8" id="KW-0645">Protease</keyword>
<sequence length="295" mass="34212">MFSLHARRVIVSSVQRRSLASGRRRNLAKNSKQPVRETISVDPPTNNTVSWDKFRMWITPLRFRRSYYTREHVMELLRRFPLWMGLSFFCLWDQTSPYSLLTIHGPSMIPTMAADGSEVWLVRTRAWQFWGSVCQNGDLVGFAPPSSQHISCKRVVGVAGDRVPRYGTYVHLYLEQDPEHWGQKMPPEGDGIHDWIDRSFAWDPQDYCDRDKGTESQRTLVVPPGHVWLESDCPALGIDSRQHGPIPETWIRGRVVRRVWPLLGKDHHQRPHPIPLDTESLRQHNVHTVPEDGTR</sequence>
<dbReference type="Gene3D" id="2.10.109.10">
    <property type="entry name" value="Umud Fragment, subunit A"/>
    <property type="match status" value="1"/>
</dbReference>
<comment type="similarity">
    <text evidence="6">Belongs to the peptidase S26 family. IMP1 subfamily.</text>
</comment>
<dbReference type="EC" id="3.4.21.-" evidence="8"/>
<feature type="active site" evidence="7">
    <location>
        <position position="107"/>
    </location>
</feature>
<feature type="region of interest" description="Disordered" evidence="9">
    <location>
        <begin position="267"/>
        <end position="295"/>
    </location>
</feature>
<proteinExistence type="inferred from homology"/>
<dbReference type="NCBIfam" id="TIGR02227">
    <property type="entry name" value="sigpep_I_bact"/>
    <property type="match status" value="1"/>
</dbReference>
<dbReference type="Proteomes" id="UP000198406">
    <property type="component" value="Unassembled WGS sequence"/>
</dbReference>
<accession>A0A1Z5KS13</accession>
<dbReference type="AlphaFoldDB" id="A0A1Z5KS13"/>
<dbReference type="SUPFAM" id="SSF51306">
    <property type="entry name" value="LexA/Signal peptidase"/>
    <property type="match status" value="1"/>
</dbReference>
<dbReference type="PRINTS" id="PR00727">
    <property type="entry name" value="LEADERPTASE"/>
</dbReference>